<keyword evidence="6 8" id="KW-1133">Transmembrane helix</keyword>
<dbReference type="Pfam" id="PF01925">
    <property type="entry name" value="TauE"/>
    <property type="match status" value="1"/>
</dbReference>
<evidence type="ECO:0000256" key="5">
    <source>
        <dbReference type="ARBA" id="ARBA00022692"/>
    </source>
</evidence>
<feature type="transmembrane region" description="Helical" evidence="8">
    <location>
        <begin position="225"/>
        <end position="242"/>
    </location>
</feature>
<evidence type="ECO:0000256" key="6">
    <source>
        <dbReference type="ARBA" id="ARBA00022989"/>
    </source>
</evidence>
<feature type="transmembrane region" description="Helical" evidence="8">
    <location>
        <begin position="102"/>
        <end position="120"/>
    </location>
</feature>
<feature type="transmembrane region" description="Helical" evidence="8">
    <location>
        <begin position="26"/>
        <end position="44"/>
    </location>
</feature>
<keyword evidence="3" id="KW-0813">Transport</keyword>
<keyword evidence="4 8" id="KW-1003">Cell membrane</keyword>
<evidence type="ECO:0000256" key="2">
    <source>
        <dbReference type="ARBA" id="ARBA00009142"/>
    </source>
</evidence>
<keyword evidence="7 8" id="KW-0472">Membrane</keyword>
<evidence type="ECO:0000256" key="8">
    <source>
        <dbReference type="RuleBase" id="RU363041"/>
    </source>
</evidence>
<evidence type="ECO:0000256" key="3">
    <source>
        <dbReference type="ARBA" id="ARBA00022448"/>
    </source>
</evidence>
<feature type="transmembrane region" description="Helical" evidence="8">
    <location>
        <begin position="248"/>
        <end position="268"/>
    </location>
</feature>
<dbReference type="KEGG" id="rgl:CS053_08105"/>
<feature type="transmembrane region" description="Helical" evidence="8">
    <location>
        <begin position="194"/>
        <end position="213"/>
    </location>
</feature>
<gene>
    <name evidence="9" type="ORF">CS053_08105</name>
</gene>
<dbReference type="InterPro" id="IPR002781">
    <property type="entry name" value="TM_pro_TauE-like"/>
</dbReference>
<dbReference type="EMBL" id="CP042807">
    <property type="protein sequence ID" value="QEE24464.1"/>
    <property type="molecule type" value="Genomic_DNA"/>
</dbReference>
<accession>A0A5B9DZ34</accession>
<feature type="transmembrane region" description="Helical" evidence="8">
    <location>
        <begin position="156"/>
        <end position="174"/>
    </location>
</feature>
<dbReference type="GO" id="GO:0005886">
    <property type="term" value="C:plasma membrane"/>
    <property type="evidence" value="ECO:0007669"/>
    <property type="project" value="UniProtKB-SubCell"/>
</dbReference>
<comment type="subcellular location">
    <subcellularLocation>
        <location evidence="1 8">Cell membrane</location>
        <topology evidence="1 8">Multi-pass membrane protein</topology>
    </subcellularLocation>
</comment>
<dbReference type="AlphaFoldDB" id="A0A5B9DZ34"/>
<comment type="similarity">
    <text evidence="2 8">Belongs to the 4-toluene sulfonate uptake permease (TSUP) (TC 2.A.102) family.</text>
</comment>
<feature type="transmembrane region" description="Helical" evidence="8">
    <location>
        <begin position="73"/>
        <end position="90"/>
    </location>
</feature>
<protein>
    <recommendedName>
        <fullName evidence="8">Probable membrane transporter protein</fullName>
    </recommendedName>
</protein>
<reference evidence="9 10" key="1">
    <citation type="submission" date="2019-08" db="EMBL/GenBank/DDBJ databases">
        <title>Complete genome sequence of Rhodanobacter glycinis strain T01E-68 isolated from tomato root.</title>
        <authorList>
            <person name="Weon H.-Y."/>
            <person name="Lee S.A."/>
        </authorList>
    </citation>
    <scope>NUCLEOTIDE SEQUENCE [LARGE SCALE GENOMIC DNA]</scope>
    <source>
        <strain evidence="9 10">T01E-68</strain>
    </source>
</reference>
<proteinExistence type="inferred from homology"/>
<sequence>MAACACWCATLGAGTGCGCGNLAESFVHVIGVPVLVAVLTILFVASFIRSAFGFGEALIAVPLLAFVMPVEVAAPIAALVSITVAAVAIVQDWRHIHFRSAGRLFLATAVGVPLGLWALHALDGHVVKMVLGIVVMAFAGFALTRHRQAALHDDRHAWIFGFGAGVLGGAYGMNGPPLVLYGTLRGWSPQHFRATLQGYFLPASLMTVAGYGLTGLWTRSVTRDYLLALPLVLIATLLGRMLNKRLSGPVFVRCLYVGLVLIGAMLLLQSRGWMGG</sequence>
<evidence type="ECO:0000256" key="4">
    <source>
        <dbReference type="ARBA" id="ARBA00022475"/>
    </source>
</evidence>
<dbReference type="InterPro" id="IPR052017">
    <property type="entry name" value="TSUP"/>
</dbReference>
<dbReference type="PANTHER" id="PTHR30269:SF37">
    <property type="entry name" value="MEMBRANE TRANSPORTER PROTEIN"/>
    <property type="match status" value="1"/>
</dbReference>
<keyword evidence="5 8" id="KW-0812">Transmembrane</keyword>
<feature type="transmembrane region" description="Helical" evidence="8">
    <location>
        <begin position="126"/>
        <end position="144"/>
    </location>
</feature>
<name>A0A5B9DZ34_9GAMM</name>
<evidence type="ECO:0000256" key="7">
    <source>
        <dbReference type="ARBA" id="ARBA00023136"/>
    </source>
</evidence>
<evidence type="ECO:0000256" key="1">
    <source>
        <dbReference type="ARBA" id="ARBA00004651"/>
    </source>
</evidence>
<organism evidence="9 10">
    <name type="scientific">Rhodanobacter glycinis</name>
    <dbReference type="NCBI Taxonomy" id="582702"/>
    <lineage>
        <taxon>Bacteria</taxon>
        <taxon>Pseudomonadati</taxon>
        <taxon>Pseudomonadota</taxon>
        <taxon>Gammaproteobacteria</taxon>
        <taxon>Lysobacterales</taxon>
        <taxon>Rhodanobacteraceae</taxon>
        <taxon>Rhodanobacter</taxon>
    </lineage>
</organism>
<evidence type="ECO:0000313" key="10">
    <source>
        <dbReference type="Proteomes" id="UP000321807"/>
    </source>
</evidence>
<evidence type="ECO:0000313" key="9">
    <source>
        <dbReference type="EMBL" id="QEE24464.1"/>
    </source>
</evidence>
<dbReference type="PANTHER" id="PTHR30269">
    <property type="entry name" value="TRANSMEMBRANE PROTEIN YFCA"/>
    <property type="match status" value="1"/>
</dbReference>
<dbReference type="Proteomes" id="UP000321807">
    <property type="component" value="Chromosome"/>
</dbReference>